<evidence type="ECO:0000313" key="1">
    <source>
        <dbReference type="EMBL" id="KAF9476446.1"/>
    </source>
</evidence>
<accession>A0A9P5YYY7</accession>
<dbReference type="Proteomes" id="UP000807469">
    <property type="component" value="Unassembled WGS sequence"/>
</dbReference>
<dbReference type="EMBL" id="MU155294">
    <property type="protein sequence ID" value="KAF9476446.1"/>
    <property type="molecule type" value="Genomic_DNA"/>
</dbReference>
<name>A0A9P5YYY7_9AGAR</name>
<feature type="non-terminal residue" evidence="1">
    <location>
        <position position="172"/>
    </location>
</feature>
<keyword evidence="2" id="KW-1185">Reference proteome</keyword>
<sequence>MGPKRMSMGEWEEWISDERGLLDSDEQLCTQADGRRMRTARSSLELDCPYVVLEFGSDKREDDTSKIKQKGWSEWILDEEDRLRRRRLRLWGWLKVMMVGTENWDVKKYGAMRPELSEDDVRCLTSLVDANNDTFTRILYVTHSPLEVIPTFSNASASDIRPPLPTPGAFNS</sequence>
<evidence type="ECO:0000313" key="2">
    <source>
        <dbReference type="Proteomes" id="UP000807469"/>
    </source>
</evidence>
<reference evidence="1" key="1">
    <citation type="submission" date="2020-11" db="EMBL/GenBank/DDBJ databases">
        <authorList>
            <consortium name="DOE Joint Genome Institute"/>
            <person name="Ahrendt S."/>
            <person name="Riley R."/>
            <person name="Andreopoulos W."/>
            <person name="Labutti K."/>
            <person name="Pangilinan J."/>
            <person name="Ruiz-Duenas F.J."/>
            <person name="Barrasa J.M."/>
            <person name="Sanchez-Garcia M."/>
            <person name="Camarero S."/>
            <person name="Miyauchi S."/>
            <person name="Serrano A."/>
            <person name="Linde D."/>
            <person name="Babiker R."/>
            <person name="Drula E."/>
            <person name="Ayuso-Fernandez I."/>
            <person name="Pacheco R."/>
            <person name="Padilla G."/>
            <person name="Ferreira P."/>
            <person name="Barriuso J."/>
            <person name="Kellner H."/>
            <person name="Castanera R."/>
            <person name="Alfaro M."/>
            <person name="Ramirez L."/>
            <person name="Pisabarro A.G."/>
            <person name="Kuo A."/>
            <person name="Tritt A."/>
            <person name="Lipzen A."/>
            <person name="He G."/>
            <person name="Yan M."/>
            <person name="Ng V."/>
            <person name="Cullen D."/>
            <person name="Martin F."/>
            <person name="Rosso M.-N."/>
            <person name="Henrissat B."/>
            <person name="Hibbett D."/>
            <person name="Martinez A.T."/>
            <person name="Grigoriev I.V."/>
        </authorList>
    </citation>
    <scope>NUCLEOTIDE SEQUENCE</scope>
    <source>
        <strain evidence="1">CIRM-BRFM 674</strain>
    </source>
</reference>
<gene>
    <name evidence="1" type="ORF">BDN70DRAFT_923286</name>
</gene>
<protein>
    <submittedName>
        <fullName evidence="1">Uncharacterized protein</fullName>
    </submittedName>
</protein>
<comment type="caution">
    <text evidence="1">The sequence shown here is derived from an EMBL/GenBank/DDBJ whole genome shotgun (WGS) entry which is preliminary data.</text>
</comment>
<organism evidence="1 2">
    <name type="scientific">Pholiota conissans</name>
    <dbReference type="NCBI Taxonomy" id="109636"/>
    <lineage>
        <taxon>Eukaryota</taxon>
        <taxon>Fungi</taxon>
        <taxon>Dikarya</taxon>
        <taxon>Basidiomycota</taxon>
        <taxon>Agaricomycotina</taxon>
        <taxon>Agaricomycetes</taxon>
        <taxon>Agaricomycetidae</taxon>
        <taxon>Agaricales</taxon>
        <taxon>Agaricineae</taxon>
        <taxon>Strophariaceae</taxon>
        <taxon>Pholiota</taxon>
    </lineage>
</organism>
<proteinExistence type="predicted"/>
<dbReference type="AlphaFoldDB" id="A0A9P5YYY7"/>